<dbReference type="AlphaFoldDB" id="A0AAV7R0V7"/>
<proteinExistence type="predicted"/>
<keyword evidence="3" id="KW-1185">Reference proteome</keyword>
<evidence type="ECO:0000313" key="3">
    <source>
        <dbReference type="Proteomes" id="UP001066276"/>
    </source>
</evidence>
<evidence type="ECO:0000313" key="2">
    <source>
        <dbReference type="EMBL" id="KAJ1145105.1"/>
    </source>
</evidence>
<sequence>MGLSPSRGGPLPHPHTHLSLSLQDSVPSETAGKMAAAAPCSDLLRGSPAARSHLKPSARGERPQKRISPQEYNSGAPGAPRRCCGSWFLMHTGAIEEVNCMC</sequence>
<gene>
    <name evidence="2" type="ORF">NDU88_011397</name>
</gene>
<feature type="region of interest" description="Disordered" evidence="1">
    <location>
        <begin position="1"/>
        <end position="80"/>
    </location>
</feature>
<organism evidence="2 3">
    <name type="scientific">Pleurodeles waltl</name>
    <name type="common">Iberian ribbed newt</name>
    <dbReference type="NCBI Taxonomy" id="8319"/>
    <lineage>
        <taxon>Eukaryota</taxon>
        <taxon>Metazoa</taxon>
        <taxon>Chordata</taxon>
        <taxon>Craniata</taxon>
        <taxon>Vertebrata</taxon>
        <taxon>Euteleostomi</taxon>
        <taxon>Amphibia</taxon>
        <taxon>Batrachia</taxon>
        <taxon>Caudata</taxon>
        <taxon>Salamandroidea</taxon>
        <taxon>Salamandridae</taxon>
        <taxon>Pleurodelinae</taxon>
        <taxon>Pleurodeles</taxon>
    </lineage>
</organism>
<evidence type="ECO:0000256" key="1">
    <source>
        <dbReference type="SAM" id="MobiDB-lite"/>
    </source>
</evidence>
<name>A0AAV7R0V7_PLEWA</name>
<accession>A0AAV7R0V7</accession>
<dbReference type="EMBL" id="JANPWB010000010">
    <property type="protein sequence ID" value="KAJ1145105.1"/>
    <property type="molecule type" value="Genomic_DNA"/>
</dbReference>
<dbReference type="Proteomes" id="UP001066276">
    <property type="component" value="Chromosome 6"/>
</dbReference>
<reference evidence="2" key="1">
    <citation type="journal article" date="2022" name="bioRxiv">
        <title>Sequencing and chromosome-scale assembly of the giantPleurodeles waltlgenome.</title>
        <authorList>
            <person name="Brown T."/>
            <person name="Elewa A."/>
            <person name="Iarovenko S."/>
            <person name="Subramanian E."/>
            <person name="Araus A.J."/>
            <person name="Petzold A."/>
            <person name="Susuki M."/>
            <person name="Suzuki K.-i.T."/>
            <person name="Hayashi T."/>
            <person name="Toyoda A."/>
            <person name="Oliveira C."/>
            <person name="Osipova E."/>
            <person name="Leigh N.D."/>
            <person name="Simon A."/>
            <person name="Yun M.H."/>
        </authorList>
    </citation>
    <scope>NUCLEOTIDE SEQUENCE</scope>
    <source>
        <strain evidence="2">20211129_DDA</strain>
        <tissue evidence="2">Liver</tissue>
    </source>
</reference>
<comment type="caution">
    <text evidence="2">The sequence shown here is derived from an EMBL/GenBank/DDBJ whole genome shotgun (WGS) entry which is preliminary data.</text>
</comment>
<protein>
    <submittedName>
        <fullName evidence="2">Uncharacterized protein</fullName>
    </submittedName>
</protein>